<dbReference type="PROSITE" id="PS50043">
    <property type="entry name" value="HTH_LUXR_2"/>
    <property type="match status" value="1"/>
</dbReference>
<protein>
    <submittedName>
        <fullName evidence="5">Helix-turn-helix transcriptional regulator</fullName>
    </submittedName>
</protein>
<accession>A0A919AHS6</accession>
<proteinExistence type="predicted"/>
<name>A0A919AHS6_9ACTN</name>
<evidence type="ECO:0000313" key="6">
    <source>
        <dbReference type="Proteomes" id="UP000641386"/>
    </source>
</evidence>
<evidence type="ECO:0000313" key="5">
    <source>
        <dbReference type="EMBL" id="GHF09659.1"/>
    </source>
</evidence>
<evidence type="ECO:0000256" key="1">
    <source>
        <dbReference type="ARBA" id="ARBA00023015"/>
    </source>
</evidence>
<evidence type="ECO:0000259" key="4">
    <source>
        <dbReference type="PROSITE" id="PS50043"/>
    </source>
</evidence>
<reference evidence="5" key="2">
    <citation type="submission" date="2020-09" db="EMBL/GenBank/DDBJ databases">
        <authorList>
            <person name="Sun Q."/>
            <person name="Ohkuma M."/>
        </authorList>
    </citation>
    <scope>NUCLEOTIDE SEQUENCE</scope>
    <source>
        <strain evidence="5">JCM 3302</strain>
    </source>
</reference>
<dbReference type="Gene3D" id="3.40.50.2300">
    <property type="match status" value="1"/>
</dbReference>
<dbReference type="PANTHER" id="PTHR44688">
    <property type="entry name" value="DNA-BINDING TRANSCRIPTIONAL ACTIVATOR DEVR_DOSR"/>
    <property type="match status" value="1"/>
</dbReference>
<feature type="domain" description="HTH luxR-type" evidence="4">
    <location>
        <begin position="182"/>
        <end position="247"/>
    </location>
</feature>
<dbReference type="SMART" id="SM00421">
    <property type="entry name" value="HTH_LUXR"/>
    <property type="match status" value="1"/>
</dbReference>
<evidence type="ECO:0000256" key="2">
    <source>
        <dbReference type="ARBA" id="ARBA00023125"/>
    </source>
</evidence>
<comment type="caution">
    <text evidence="5">The sequence shown here is derived from an EMBL/GenBank/DDBJ whole genome shotgun (WGS) entry which is preliminary data.</text>
</comment>
<dbReference type="Pfam" id="PF00196">
    <property type="entry name" value="GerE"/>
    <property type="match status" value="1"/>
</dbReference>
<dbReference type="InterPro" id="IPR016032">
    <property type="entry name" value="Sig_transdc_resp-reg_C-effctor"/>
</dbReference>
<organism evidence="5 6">
    <name type="scientific">Streptomyces spiralis</name>
    <dbReference type="NCBI Taxonomy" id="66376"/>
    <lineage>
        <taxon>Bacteria</taxon>
        <taxon>Bacillati</taxon>
        <taxon>Actinomycetota</taxon>
        <taxon>Actinomycetes</taxon>
        <taxon>Kitasatosporales</taxon>
        <taxon>Streptomycetaceae</taxon>
        <taxon>Streptomyces</taxon>
    </lineage>
</organism>
<keyword evidence="1" id="KW-0805">Transcription regulation</keyword>
<dbReference type="PRINTS" id="PR00038">
    <property type="entry name" value="HTHLUXR"/>
</dbReference>
<gene>
    <name evidence="5" type="ORF">GCM10014715_76820</name>
</gene>
<sequence>MKGVIAVTSPVPVRSGTGGRAHLTAVPAARTPDGTGHPDVMHEPRPVAITVRAADAITGEGAEAYLSGAEAVLLVPWDERQRAEIVLVLDHAVTDATVGRLQDLFEETGGEGPPVLLVVDEISERHLLSAVRFGVVGVLLRREARYSTVLLAARKALSGEAPMPPALVRTVVEELRVLQSSALLRDSDLTPRETAVLRLLAEGLSTLEIADRLSYSERTIKSVLHEVTTRLKLRNRTHAVAYGIRKGVV</sequence>
<evidence type="ECO:0000256" key="3">
    <source>
        <dbReference type="ARBA" id="ARBA00023163"/>
    </source>
</evidence>
<dbReference type="SUPFAM" id="SSF46894">
    <property type="entry name" value="C-terminal effector domain of the bipartite response regulators"/>
    <property type="match status" value="1"/>
</dbReference>
<dbReference type="InterPro" id="IPR000792">
    <property type="entry name" value="Tscrpt_reg_LuxR_C"/>
</dbReference>
<dbReference type="Proteomes" id="UP000641386">
    <property type="component" value="Unassembled WGS sequence"/>
</dbReference>
<keyword evidence="3" id="KW-0804">Transcription</keyword>
<keyword evidence="2" id="KW-0238">DNA-binding</keyword>
<dbReference type="GO" id="GO:0006355">
    <property type="term" value="P:regulation of DNA-templated transcription"/>
    <property type="evidence" value="ECO:0007669"/>
    <property type="project" value="InterPro"/>
</dbReference>
<dbReference type="GO" id="GO:0003677">
    <property type="term" value="F:DNA binding"/>
    <property type="evidence" value="ECO:0007669"/>
    <property type="project" value="UniProtKB-KW"/>
</dbReference>
<dbReference type="EMBL" id="BNBC01000056">
    <property type="protein sequence ID" value="GHF09659.1"/>
    <property type="molecule type" value="Genomic_DNA"/>
</dbReference>
<reference evidence="5" key="1">
    <citation type="journal article" date="2014" name="Int. J. Syst. Evol. Microbiol.">
        <title>Complete genome sequence of Corynebacterium casei LMG S-19264T (=DSM 44701T), isolated from a smear-ripened cheese.</title>
        <authorList>
            <consortium name="US DOE Joint Genome Institute (JGI-PGF)"/>
            <person name="Walter F."/>
            <person name="Albersmeier A."/>
            <person name="Kalinowski J."/>
            <person name="Ruckert C."/>
        </authorList>
    </citation>
    <scope>NUCLEOTIDE SEQUENCE</scope>
    <source>
        <strain evidence="5">JCM 3302</strain>
    </source>
</reference>
<dbReference type="AlphaFoldDB" id="A0A919AHS6"/>
<dbReference type="CDD" id="cd06170">
    <property type="entry name" value="LuxR_C_like"/>
    <property type="match status" value="1"/>
</dbReference>
<keyword evidence="6" id="KW-1185">Reference proteome</keyword>
<dbReference type="PANTHER" id="PTHR44688:SF16">
    <property type="entry name" value="DNA-BINDING TRANSCRIPTIONAL ACTIVATOR DEVR_DOSR"/>
    <property type="match status" value="1"/>
</dbReference>